<keyword evidence="9" id="KW-0234">DNA repair</keyword>
<dbReference type="InterPro" id="IPR006050">
    <property type="entry name" value="DNA_photolyase_N"/>
</dbReference>
<comment type="similarity">
    <text evidence="2">Belongs to the DNA photolyase class-2 family.</text>
</comment>
<evidence type="ECO:0000256" key="12">
    <source>
        <dbReference type="ARBA" id="ARBA00033999"/>
    </source>
</evidence>
<accession>A0A955RWF9</accession>
<reference evidence="14" key="2">
    <citation type="journal article" date="2021" name="Microbiome">
        <title>Successional dynamics and alternative stable states in a saline activated sludge microbial community over 9 years.</title>
        <authorList>
            <person name="Wang Y."/>
            <person name="Ye J."/>
            <person name="Ju F."/>
            <person name="Liu L."/>
            <person name="Boyd J.A."/>
            <person name="Deng Y."/>
            <person name="Parks D.H."/>
            <person name="Jiang X."/>
            <person name="Yin X."/>
            <person name="Woodcroft B.J."/>
            <person name="Tyson G.W."/>
            <person name="Hugenholtz P."/>
            <person name="Polz M.F."/>
            <person name="Zhang T."/>
        </authorList>
    </citation>
    <scope>NUCLEOTIDE SEQUENCE</scope>
    <source>
        <strain evidence="14">HKST-UBA02</strain>
    </source>
</reference>
<dbReference type="InterPro" id="IPR036134">
    <property type="entry name" value="Crypto/Photolyase_FAD-like_sf"/>
</dbReference>
<evidence type="ECO:0000256" key="6">
    <source>
        <dbReference type="ARBA" id="ARBA00022763"/>
    </source>
</evidence>
<sequence>CTEELPKISKQLDAASLVTDFSPLKIKKLWIDTILESLRIPVYEVDAHNIIPCWETSLKQEYAAYTIRPKIHKRLSEYLVPFPYVQRHPYGDAISTFLSTEQYINQISVDTTVKPVSNCSAGANAAQKVLNDFVNRIHSYDEDHNDPNKNAQSNLSPYLHFGQLSAQRVVLRINQSVQSSESKEAFLEELIVRRELSDNYCYYNNNYDTFTGFPDWAKKTLNEHRSDPREFVYPQEEFEQAKTHDPLWNAAQLEMITTGKMHGYMRMYWAKKILEWTNSPEEAQSIAIYLNDKYELDGRDPNGYTGIAWSIGGVHDRAWPEHDVYGKIRYMNYNGAKRKFDTEAYISKFSDLI</sequence>
<dbReference type="PANTHER" id="PTHR10211">
    <property type="entry name" value="DEOXYRIBODIPYRIMIDINE PHOTOLYASE"/>
    <property type="match status" value="1"/>
</dbReference>
<keyword evidence="5" id="KW-0285">Flavoprotein</keyword>
<organism evidence="14 15">
    <name type="scientific">candidate division WWE3 bacterium</name>
    <dbReference type="NCBI Taxonomy" id="2053526"/>
    <lineage>
        <taxon>Bacteria</taxon>
        <taxon>Katanobacteria</taxon>
    </lineage>
</organism>
<dbReference type="Proteomes" id="UP000699691">
    <property type="component" value="Unassembled WGS sequence"/>
</dbReference>
<evidence type="ECO:0000256" key="8">
    <source>
        <dbReference type="ARBA" id="ARBA00023125"/>
    </source>
</evidence>
<evidence type="ECO:0000256" key="5">
    <source>
        <dbReference type="ARBA" id="ARBA00022630"/>
    </source>
</evidence>
<dbReference type="AlphaFoldDB" id="A0A955RWF9"/>
<dbReference type="PROSITE" id="PS51645">
    <property type="entry name" value="PHR_CRY_ALPHA_BETA"/>
    <property type="match status" value="1"/>
</dbReference>
<evidence type="ECO:0000313" key="14">
    <source>
        <dbReference type="EMBL" id="MCA9397809.1"/>
    </source>
</evidence>
<dbReference type="SUPFAM" id="SSF48173">
    <property type="entry name" value="Cryptochrome/photolyase FAD-binding domain"/>
    <property type="match status" value="1"/>
</dbReference>
<evidence type="ECO:0000256" key="4">
    <source>
        <dbReference type="ARBA" id="ARBA00014046"/>
    </source>
</evidence>
<dbReference type="GO" id="GO:0003677">
    <property type="term" value="F:DNA binding"/>
    <property type="evidence" value="ECO:0007669"/>
    <property type="project" value="UniProtKB-KW"/>
</dbReference>
<dbReference type="EMBL" id="JAGQKY010000150">
    <property type="protein sequence ID" value="MCA9397809.1"/>
    <property type="molecule type" value="Genomic_DNA"/>
</dbReference>
<dbReference type="InterPro" id="IPR036155">
    <property type="entry name" value="Crypto/Photolyase_N_sf"/>
</dbReference>
<protein>
    <recommendedName>
        <fullName evidence="4">Deoxyribodipyrimidine photo-lyase</fullName>
        <ecNumber evidence="3">4.1.99.3</ecNumber>
    </recommendedName>
    <alternativeName>
        <fullName evidence="11">DNA photolyase</fullName>
    </alternativeName>
</protein>
<evidence type="ECO:0000256" key="1">
    <source>
        <dbReference type="ARBA" id="ARBA00001974"/>
    </source>
</evidence>
<evidence type="ECO:0000256" key="9">
    <source>
        <dbReference type="ARBA" id="ARBA00023204"/>
    </source>
</evidence>
<name>A0A955RWF9_UNCKA</name>
<keyword evidence="6" id="KW-0227">DNA damage</keyword>
<evidence type="ECO:0000256" key="11">
    <source>
        <dbReference type="ARBA" id="ARBA00031671"/>
    </source>
</evidence>
<dbReference type="Gene3D" id="1.10.579.10">
    <property type="entry name" value="DNA Cyclobutane Dipyrimidine Photolyase, subunit A, domain 3"/>
    <property type="match status" value="1"/>
</dbReference>
<evidence type="ECO:0000259" key="13">
    <source>
        <dbReference type="PROSITE" id="PS51645"/>
    </source>
</evidence>
<evidence type="ECO:0000256" key="3">
    <source>
        <dbReference type="ARBA" id="ARBA00013149"/>
    </source>
</evidence>
<gene>
    <name evidence="14" type="ORF">KC573_03185</name>
</gene>
<proteinExistence type="inferred from homology"/>
<evidence type="ECO:0000313" key="15">
    <source>
        <dbReference type="Proteomes" id="UP000699691"/>
    </source>
</evidence>
<feature type="non-terminal residue" evidence="14">
    <location>
        <position position="1"/>
    </location>
</feature>
<dbReference type="Gene3D" id="1.25.40.80">
    <property type="match status" value="1"/>
</dbReference>
<dbReference type="FunFam" id="1.25.40.80:FF:000004">
    <property type="entry name" value="Deoxyribodipyrimidine photolyase"/>
    <property type="match status" value="1"/>
</dbReference>
<comment type="cofactor">
    <cofactor evidence="1">
        <name>FAD</name>
        <dbReference type="ChEBI" id="CHEBI:57692"/>
    </cofactor>
</comment>
<comment type="catalytic activity">
    <reaction evidence="12">
        <text>cyclobutadipyrimidine (in DNA) = 2 pyrimidine residues (in DNA).</text>
        <dbReference type="EC" id="4.1.99.3"/>
    </reaction>
</comment>
<dbReference type="Gene3D" id="3.40.50.620">
    <property type="entry name" value="HUPs"/>
    <property type="match status" value="1"/>
</dbReference>
<dbReference type="Pfam" id="PF00875">
    <property type="entry name" value="DNA_photolyase"/>
    <property type="match status" value="1"/>
</dbReference>
<comment type="caution">
    <text evidence="14">The sequence shown here is derived from an EMBL/GenBank/DDBJ whole genome shotgun (WGS) entry which is preliminary data.</text>
</comment>
<dbReference type="GO" id="GO:0003904">
    <property type="term" value="F:deoxyribodipyrimidine photo-lyase activity"/>
    <property type="evidence" value="ECO:0007669"/>
    <property type="project" value="UniProtKB-EC"/>
</dbReference>
<evidence type="ECO:0000256" key="2">
    <source>
        <dbReference type="ARBA" id="ARBA00006409"/>
    </source>
</evidence>
<dbReference type="GO" id="GO:0000719">
    <property type="term" value="P:photoreactive repair"/>
    <property type="evidence" value="ECO:0007669"/>
    <property type="project" value="TreeGrafter"/>
</dbReference>
<dbReference type="EC" id="4.1.99.3" evidence="3"/>
<keyword evidence="10 14" id="KW-0456">Lyase</keyword>
<dbReference type="FunFam" id="1.10.579.10:FF:000002">
    <property type="entry name" value="Deoxyribodipyrimidine photolyase"/>
    <property type="match status" value="1"/>
</dbReference>
<dbReference type="PANTHER" id="PTHR10211:SF0">
    <property type="entry name" value="DEOXYRIBODIPYRIMIDINE PHOTO-LYASE"/>
    <property type="match status" value="1"/>
</dbReference>
<evidence type="ECO:0000256" key="7">
    <source>
        <dbReference type="ARBA" id="ARBA00022827"/>
    </source>
</evidence>
<evidence type="ECO:0000256" key="10">
    <source>
        <dbReference type="ARBA" id="ARBA00023239"/>
    </source>
</evidence>
<keyword evidence="7" id="KW-0274">FAD</keyword>
<dbReference type="SUPFAM" id="SSF52425">
    <property type="entry name" value="Cryptochrome/photolyase, N-terminal domain"/>
    <property type="match status" value="1"/>
</dbReference>
<keyword evidence="8" id="KW-0238">DNA-binding</keyword>
<feature type="domain" description="Photolyase/cryptochrome alpha/beta" evidence="13">
    <location>
        <begin position="1"/>
        <end position="53"/>
    </location>
</feature>
<dbReference type="InterPro" id="IPR052219">
    <property type="entry name" value="Photolyase_Class-2"/>
</dbReference>
<dbReference type="InterPro" id="IPR014729">
    <property type="entry name" value="Rossmann-like_a/b/a_fold"/>
</dbReference>
<reference evidence="14" key="1">
    <citation type="submission" date="2020-04" db="EMBL/GenBank/DDBJ databases">
        <authorList>
            <person name="Zhang T."/>
        </authorList>
    </citation>
    <scope>NUCLEOTIDE SEQUENCE</scope>
    <source>
        <strain evidence="14">HKST-UBA02</strain>
    </source>
</reference>